<organism evidence="1 2">
    <name type="scientific">Nonomuraea rubra</name>
    <dbReference type="NCBI Taxonomy" id="46180"/>
    <lineage>
        <taxon>Bacteria</taxon>
        <taxon>Bacillati</taxon>
        <taxon>Actinomycetota</taxon>
        <taxon>Actinomycetes</taxon>
        <taxon>Streptosporangiales</taxon>
        <taxon>Streptosporangiaceae</taxon>
        <taxon>Nonomuraea</taxon>
    </lineage>
</organism>
<gene>
    <name evidence="1" type="ORF">HD593_000534</name>
</gene>
<dbReference type="EMBL" id="JACHMI010000001">
    <property type="protein sequence ID" value="MBB6545739.1"/>
    <property type="molecule type" value="Genomic_DNA"/>
</dbReference>
<dbReference type="Proteomes" id="UP000565579">
    <property type="component" value="Unassembled WGS sequence"/>
</dbReference>
<proteinExistence type="predicted"/>
<dbReference type="RefSeq" id="WP_221524583.1">
    <property type="nucleotide sequence ID" value="NZ_BAAAXY010000084.1"/>
</dbReference>
<protein>
    <recommendedName>
        <fullName evidence="3">Amidohydrolase</fullName>
    </recommendedName>
</protein>
<name>A0A7X0NLM2_9ACTN</name>
<dbReference type="PANTHER" id="PTHR42889:SF1">
    <property type="entry name" value="BLR3681 PROTEIN"/>
    <property type="match status" value="1"/>
</dbReference>
<reference evidence="1 2" key="1">
    <citation type="submission" date="2020-08" db="EMBL/GenBank/DDBJ databases">
        <title>Sequencing the genomes of 1000 actinobacteria strains.</title>
        <authorList>
            <person name="Klenk H.-P."/>
        </authorList>
    </citation>
    <scope>NUCLEOTIDE SEQUENCE [LARGE SCALE GENOMIC DNA]</scope>
    <source>
        <strain evidence="1 2">DSM 43768</strain>
    </source>
</reference>
<keyword evidence="2" id="KW-1185">Reference proteome</keyword>
<evidence type="ECO:0000313" key="2">
    <source>
        <dbReference type="Proteomes" id="UP000565579"/>
    </source>
</evidence>
<evidence type="ECO:0008006" key="3">
    <source>
        <dbReference type="Google" id="ProtNLM"/>
    </source>
</evidence>
<comment type="caution">
    <text evidence="1">The sequence shown here is derived from an EMBL/GenBank/DDBJ whole genome shotgun (WGS) entry which is preliminary data.</text>
</comment>
<dbReference type="PANTHER" id="PTHR42889">
    <property type="entry name" value="BLR3681 PROTEIN"/>
    <property type="match status" value="1"/>
</dbReference>
<dbReference type="AlphaFoldDB" id="A0A7X0NLM2"/>
<accession>A0A7X0NLM2</accession>
<evidence type="ECO:0000313" key="1">
    <source>
        <dbReference type="EMBL" id="MBB6545739.1"/>
    </source>
</evidence>
<sequence>MYDKDGNRYFVVDGHVHFWDGRPSNQANRYGTGFINCFYDYHRNLSPEATEVKRKILGLNLARLYDIPVPA</sequence>